<feature type="chain" id="PRO_5007853066" evidence="1">
    <location>
        <begin position="18"/>
        <end position="331"/>
    </location>
</feature>
<feature type="signal peptide" evidence="1">
    <location>
        <begin position="1"/>
        <end position="17"/>
    </location>
</feature>
<protein>
    <submittedName>
        <fullName evidence="2">Uncharacterized protein</fullName>
    </submittedName>
</protein>
<sequence>MKASHFFVLAFIGFASARTIYDVHAFERLNASELLALQRSRGMTNAKILAEGVKRLQPPRPLASKIVEGKKRRANPVDTAWKAKRSAPVVSSCGMIWAEDTNLQTRGYLNYGLSFFYRHSSAFVVEIQDVGNEVENMFDLPVDTTGFFSIGIEDSLQFDGAYIGGSWATFSGSTAGSFDLAVGSTNFAFLEPIILGPGKGPAADQSAIWSLDLATLELTATWINSDGSLFPATIFWDDNSENGNVGLTGDLDAIVAAASALGGPDPFCDASVNPISSCAIVIRLFYGGAPPNGAVPSGFGGICGGSWKKQGPLSLWSRTFIVEFEIRNLSK</sequence>
<reference evidence="2 3" key="1">
    <citation type="journal article" date="2016" name="Mol. Biol. Evol.">
        <title>Comparative Genomics of Early-Diverging Mushroom-Forming Fungi Provides Insights into the Origins of Lignocellulose Decay Capabilities.</title>
        <authorList>
            <person name="Nagy L.G."/>
            <person name="Riley R."/>
            <person name="Tritt A."/>
            <person name="Adam C."/>
            <person name="Daum C."/>
            <person name="Floudas D."/>
            <person name="Sun H."/>
            <person name="Yadav J.S."/>
            <person name="Pangilinan J."/>
            <person name="Larsson K.H."/>
            <person name="Matsuura K."/>
            <person name="Barry K."/>
            <person name="Labutti K."/>
            <person name="Kuo R."/>
            <person name="Ohm R.A."/>
            <person name="Bhattacharya S.S."/>
            <person name="Shirouzu T."/>
            <person name="Yoshinaga Y."/>
            <person name="Martin F.M."/>
            <person name="Grigoriev I.V."/>
            <person name="Hibbett D.S."/>
        </authorList>
    </citation>
    <scope>NUCLEOTIDE SEQUENCE [LARGE SCALE GENOMIC DNA]</scope>
    <source>
        <strain evidence="2 3">HHB9708</strain>
    </source>
</reference>
<accession>A0A164SFR9</accession>
<dbReference type="STRING" id="1314777.A0A164SFR9"/>
<evidence type="ECO:0000313" key="2">
    <source>
        <dbReference type="EMBL" id="KZS91436.1"/>
    </source>
</evidence>
<name>A0A164SFR9_9AGAM</name>
<dbReference type="Proteomes" id="UP000076722">
    <property type="component" value="Unassembled WGS sequence"/>
</dbReference>
<evidence type="ECO:0000313" key="3">
    <source>
        <dbReference type="Proteomes" id="UP000076722"/>
    </source>
</evidence>
<dbReference type="OrthoDB" id="4584900at2759"/>
<dbReference type="AlphaFoldDB" id="A0A164SFR9"/>
<gene>
    <name evidence="2" type="ORF">SISNIDRAFT_516779</name>
</gene>
<proteinExistence type="predicted"/>
<evidence type="ECO:0000256" key="1">
    <source>
        <dbReference type="SAM" id="SignalP"/>
    </source>
</evidence>
<dbReference type="EMBL" id="KV419415">
    <property type="protein sequence ID" value="KZS91436.1"/>
    <property type="molecule type" value="Genomic_DNA"/>
</dbReference>
<keyword evidence="3" id="KW-1185">Reference proteome</keyword>
<keyword evidence="1" id="KW-0732">Signal</keyword>
<organism evidence="2 3">
    <name type="scientific">Sistotremastrum niveocremeum HHB9708</name>
    <dbReference type="NCBI Taxonomy" id="1314777"/>
    <lineage>
        <taxon>Eukaryota</taxon>
        <taxon>Fungi</taxon>
        <taxon>Dikarya</taxon>
        <taxon>Basidiomycota</taxon>
        <taxon>Agaricomycotina</taxon>
        <taxon>Agaricomycetes</taxon>
        <taxon>Sistotremastrales</taxon>
        <taxon>Sistotremastraceae</taxon>
        <taxon>Sertulicium</taxon>
        <taxon>Sertulicium niveocremeum</taxon>
    </lineage>
</organism>